<proteinExistence type="predicted"/>
<dbReference type="AlphaFoldDB" id="A0A061H4T3"/>
<feature type="signal peptide" evidence="1">
    <location>
        <begin position="1"/>
        <end position="25"/>
    </location>
</feature>
<dbReference type="EMBL" id="KE361637">
    <property type="protein sequence ID" value="EPQ27927.1"/>
    <property type="molecule type" value="Genomic_DNA"/>
</dbReference>
<evidence type="ECO:0000256" key="1">
    <source>
        <dbReference type="SAM" id="SignalP"/>
    </source>
</evidence>
<feature type="chain" id="PRO_5001603348" evidence="1">
    <location>
        <begin position="26"/>
        <end position="298"/>
    </location>
</feature>
<evidence type="ECO:0000313" key="2">
    <source>
        <dbReference type="EMBL" id="EPQ27927.1"/>
    </source>
</evidence>
<sequence length="298" mass="33297">MRTTVAQRVGRWLAALPLLLWLVTAMDLHPAATTDDFATFTEGLDNIVSLPRLSDVEHSRHADIFVPEAATHESHGRITDTDQRPAAAFLVDLDNPSSSPSVIVTSLPRSYRRTYLEPHQADGAGQVDADNLSQYRPRRVRSGREKPRFVPRPDVWRYGNEAMYELVHRELLARLHHYLAPSSRTASIGTVLRFDHAPASPPNGNFHKRVVDSDIPLDGYTVVFIHDRIRSRAYERADRSDVLAYRAVALPTGGTGGLKYLLGEVVVPWDLTALDKPEGLISLTGRQPLPVLDEDRAY</sequence>
<reference evidence="2 3" key="1">
    <citation type="journal article" date="2013" name="Plant Cell">
        <title>The transition from a phytopathogenic smut ancestor to an anamorphic biocontrol agent deciphered by comparative whole-genome analysis.</title>
        <authorList>
            <person name="Lefebvre F."/>
            <person name="Joly D.L."/>
            <person name="Labbe C."/>
            <person name="Teichmann B."/>
            <person name="Linning R."/>
            <person name="Belzile F."/>
            <person name="Bakkeren G."/>
            <person name="Belanger R.R."/>
        </authorList>
    </citation>
    <scope>NUCLEOTIDE SEQUENCE [LARGE SCALE GENOMIC DNA]</scope>
    <source>
        <strain evidence="2 3">PF-1</strain>
    </source>
</reference>
<name>A0A061H4T3_9BASI</name>
<evidence type="ECO:0000313" key="3">
    <source>
        <dbReference type="Proteomes" id="UP000053664"/>
    </source>
</evidence>
<dbReference type="GeneID" id="19318772"/>
<dbReference type="HOGENOM" id="CLU_934230_0_0_1"/>
<accession>A0A061H4T3</accession>
<dbReference type="RefSeq" id="XP_007880388.1">
    <property type="nucleotide sequence ID" value="XM_007882197.1"/>
</dbReference>
<dbReference type="KEGG" id="pfp:PFL1_04671"/>
<gene>
    <name evidence="2" type="ORF">PFL1_04671</name>
</gene>
<dbReference type="Proteomes" id="UP000053664">
    <property type="component" value="Unassembled WGS sequence"/>
</dbReference>
<organism evidence="2 3">
    <name type="scientific">Pseudozyma flocculosa PF-1</name>
    <dbReference type="NCBI Taxonomy" id="1277687"/>
    <lineage>
        <taxon>Eukaryota</taxon>
        <taxon>Fungi</taxon>
        <taxon>Dikarya</taxon>
        <taxon>Basidiomycota</taxon>
        <taxon>Ustilaginomycotina</taxon>
        <taxon>Ustilaginomycetes</taxon>
        <taxon>Ustilaginales</taxon>
        <taxon>Ustilaginaceae</taxon>
        <taxon>Pseudozyma</taxon>
    </lineage>
</organism>
<keyword evidence="1" id="KW-0732">Signal</keyword>
<protein>
    <submittedName>
        <fullName evidence="2">Uncharacterized protein</fullName>
    </submittedName>
</protein>